<keyword evidence="1" id="KW-0560">Oxidoreductase</keyword>
<name>D3B3P6_HETP5</name>
<dbReference type="Proteomes" id="UP000001396">
    <property type="component" value="Unassembled WGS sequence"/>
</dbReference>
<comment type="caution">
    <text evidence="2">The sequence shown here is derived from an EMBL/GenBank/DDBJ whole genome shotgun (WGS) entry which is preliminary data.</text>
</comment>
<organism evidence="2 3">
    <name type="scientific">Heterostelium pallidum (strain ATCC 26659 / Pp 5 / PN500)</name>
    <name type="common">Cellular slime mold</name>
    <name type="synonym">Polysphondylium pallidum</name>
    <dbReference type="NCBI Taxonomy" id="670386"/>
    <lineage>
        <taxon>Eukaryota</taxon>
        <taxon>Amoebozoa</taxon>
        <taxon>Evosea</taxon>
        <taxon>Eumycetozoa</taxon>
        <taxon>Dictyostelia</taxon>
        <taxon>Acytosteliales</taxon>
        <taxon>Acytosteliaceae</taxon>
        <taxon>Heterostelium</taxon>
    </lineage>
</organism>
<dbReference type="AlphaFoldDB" id="D3B3P6"/>
<dbReference type="PANTHER" id="PTHR43157">
    <property type="entry name" value="PHOSPHATIDYLINOSITOL-GLYCAN BIOSYNTHESIS CLASS F PROTEIN-RELATED"/>
    <property type="match status" value="1"/>
</dbReference>
<gene>
    <name evidence="2" type="ORF">PPL_03014</name>
</gene>
<evidence type="ECO:0000256" key="1">
    <source>
        <dbReference type="ARBA" id="ARBA00023002"/>
    </source>
</evidence>
<dbReference type="EMBL" id="ADBJ01000010">
    <property type="protein sequence ID" value="EFA83944.1"/>
    <property type="molecule type" value="Genomic_DNA"/>
</dbReference>
<dbReference type="OMA" id="SHAYGAY"/>
<dbReference type="PANTHER" id="PTHR43157:SF31">
    <property type="entry name" value="PHOSPHATIDYLINOSITOL-GLYCAN BIOSYNTHESIS CLASS F PROTEIN"/>
    <property type="match status" value="1"/>
</dbReference>
<proteinExistence type="predicted"/>
<accession>D3B3P6</accession>
<dbReference type="GO" id="GO:0016491">
    <property type="term" value="F:oxidoreductase activity"/>
    <property type="evidence" value="ECO:0007669"/>
    <property type="project" value="UniProtKB-KW"/>
</dbReference>
<dbReference type="Gene3D" id="3.40.50.720">
    <property type="entry name" value="NAD(P)-binding Rossmann-like Domain"/>
    <property type="match status" value="2"/>
</dbReference>
<dbReference type="Pfam" id="PF00106">
    <property type="entry name" value="adh_short"/>
    <property type="match status" value="2"/>
</dbReference>
<protein>
    <submittedName>
        <fullName evidence="2">Short-chain dehydrogenase/reductase family protein</fullName>
    </submittedName>
</protein>
<sequence>MEDKVCIITGSNDGIGKETAKAMAKHMMKVIMACRNMEKCEAAAKEVRAASKNDDVVCMKLDLNSLQSVREFVQNFKAMNLPLNYLINNAGIWTGTHSTTEDGFETMFGVNHLGHFLLTNLLLDKLEASTNPRIVVVASRSHARANLNINNLSVSAKEYSSTPDYGRSKLCNVMFAYELQRRLDAKGSKIVVNSLHPGVVHTNLFNTFPMLDKVVFPLASLFMTKATESAEASEALALGTAPHLQGVKGKYFSVKDQVESSAFSKKVDIQRQLWEKSCEMINKLLYRINIKDKKGGNDGIGKATAKVIAKQPIKLIIACRNIDKAADAVKEIKEYSNNDDVQCLKLDLGSFQSIREFVESYKQLNIGNVDYLINNAGVYFSDTVLTSDGFESMFGINHLGHFLLTNLLLPLMSDDARIVMVSSLAHQRASLNFDDKHFPPKNNGFVGYGQSKLCNILMANELQRKLDERGSSIVVNSLHPGTVHTSFLKGLKIIDRFLWPIFSRFLTKVEDSGNAVANLALGELLIYKDKKAIYFDLTKPSKSNTFSQQPKNSKELWLKSSALVQCSPEITLNSTTGADVTTTTITIPTTISTTTTTTVSTDSSSPTTPNTTL</sequence>
<dbReference type="SUPFAM" id="SSF51735">
    <property type="entry name" value="NAD(P)-binding Rossmann-fold domains"/>
    <property type="match status" value="2"/>
</dbReference>
<keyword evidence="3" id="KW-1185">Reference proteome</keyword>
<dbReference type="InParanoid" id="D3B3P6"/>
<evidence type="ECO:0000313" key="2">
    <source>
        <dbReference type="EMBL" id="EFA83944.1"/>
    </source>
</evidence>
<evidence type="ECO:0000313" key="3">
    <source>
        <dbReference type="Proteomes" id="UP000001396"/>
    </source>
</evidence>
<dbReference type="RefSeq" id="XP_020436061.1">
    <property type="nucleotide sequence ID" value="XM_020573989.1"/>
</dbReference>
<dbReference type="CDD" id="cd05327">
    <property type="entry name" value="retinol-DH_like_SDR_c_like"/>
    <property type="match status" value="1"/>
</dbReference>
<dbReference type="PRINTS" id="PR00081">
    <property type="entry name" value="GDHRDH"/>
</dbReference>
<dbReference type="STRING" id="670386.D3B3P6"/>
<reference evidence="2 3" key="1">
    <citation type="journal article" date="2011" name="Genome Res.">
        <title>Phylogeny-wide analysis of social amoeba genomes highlights ancient origins for complex intercellular communication.</title>
        <authorList>
            <person name="Heidel A.J."/>
            <person name="Lawal H.M."/>
            <person name="Felder M."/>
            <person name="Schilde C."/>
            <person name="Helps N.R."/>
            <person name="Tunggal B."/>
            <person name="Rivero F."/>
            <person name="John U."/>
            <person name="Schleicher M."/>
            <person name="Eichinger L."/>
            <person name="Platzer M."/>
            <person name="Noegel A.A."/>
            <person name="Schaap P."/>
            <person name="Gloeckner G."/>
        </authorList>
    </citation>
    <scope>NUCLEOTIDE SEQUENCE [LARGE SCALE GENOMIC DNA]</scope>
    <source>
        <strain evidence="3">ATCC 26659 / Pp 5 / PN500</strain>
    </source>
</reference>
<dbReference type="InterPro" id="IPR002347">
    <property type="entry name" value="SDR_fam"/>
</dbReference>
<dbReference type="GeneID" id="31358537"/>
<dbReference type="InterPro" id="IPR036291">
    <property type="entry name" value="NAD(P)-bd_dom_sf"/>
</dbReference>